<comment type="subcellular location">
    <subcellularLocation>
        <location evidence="1">Membrane</location>
        <topology evidence="1">Multi-pass membrane protein</topology>
    </subcellularLocation>
</comment>
<proteinExistence type="predicted"/>
<dbReference type="PROSITE" id="PS50929">
    <property type="entry name" value="ABC_TM1F"/>
    <property type="match status" value="1"/>
</dbReference>
<evidence type="ECO:0000313" key="7">
    <source>
        <dbReference type="EMBL" id="GMR51941.1"/>
    </source>
</evidence>
<gene>
    <name evidence="7" type="ORF">PMAYCL1PPCAC_22136</name>
</gene>
<evidence type="ECO:0000313" key="8">
    <source>
        <dbReference type="Proteomes" id="UP001328107"/>
    </source>
</evidence>
<sequence length="193" mass="20610">IQHLTLSTASDRIASRMKIVFITAVLGQDSGFLDATTPGALSSQLNNNIDRIREGLGEKVGMICRSTSLYVSATVIAFAMDWRIALIMVWTGPICILFTALTPVLTATPLSSMLKSGEEANGVAEEAILNVKTVAACNGEEGMIEKYGRILHSSVRPAVRVGAITGFLEVAILFFIYPNAFSRESSSSCSTSS</sequence>
<comment type="caution">
    <text evidence="7">The sequence shown here is derived from an EMBL/GenBank/DDBJ whole genome shotgun (WGS) entry which is preliminary data.</text>
</comment>
<dbReference type="PANTHER" id="PTHR24222:SF76">
    <property type="entry name" value="MYCOBACTIN IMPORT ATP-BINDING_PERMEASE PROTEIN IRTB"/>
    <property type="match status" value="1"/>
</dbReference>
<feature type="domain" description="ABC transmembrane type-1" evidence="6">
    <location>
        <begin position="1"/>
        <end position="177"/>
    </location>
</feature>
<evidence type="ECO:0000256" key="4">
    <source>
        <dbReference type="ARBA" id="ARBA00023136"/>
    </source>
</evidence>
<dbReference type="SUPFAM" id="SSF90123">
    <property type="entry name" value="ABC transporter transmembrane region"/>
    <property type="match status" value="1"/>
</dbReference>
<dbReference type="EMBL" id="BTRK01000005">
    <property type="protein sequence ID" value="GMR51941.1"/>
    <property type="molecule type" value="Genomic_DNA"/>
</dbReference>
<name>A0AAN5CWF1_9BILA</name>
<keyword evidence="8" id="KW-1185">Reference proteome</keyword>
<dbReference type="Pfam" id="PF00664">
    <property type="entry name" value="ABC_membrane"/>
    <property type="match status" value="1"/>
</dbReference>
<dbReference type="AlphaFoldDB" id="A0AAN5CWF1"/>
<dbReference type="GO" id="GO:0140359">
    <property type="term" value="F:ABC-type transporter activity"/>
    <property type="evidence" value="ECO:0007669"/>
    <property type="project" value="InterPro"/>
</dbReference>
<accession>A0AAN5CWF1</accession>
<keyword evidence="4 5" id="KW-0472">Membrane</keyword>
<dbReference type="InterPro" id="IPR011527">
    <property type="entry name" value="ABC1_TM_dom"/>
</dbReference>
<dbReference type="PANTHER" id="PTHR24222">
    <property type="entry name" value="ABC TRANSPORTER B FAMILY"/>
    <property type="match status" value="1"/>
</dbReference>
<evidence type="ECO:0000256" key="1">
    <source>
        <dbReference type="ARBA" id="ARBA00004141"/>
    </source>
</evidence>
<dbReference type="Gene3D" id="1.20.1560.10">
    <property type="entry name" value="ABC transporter type 1, transmembrane domain"/>
    <property type="match status" value="1"/>
</dbReference>
<keyword evidence="3 5" id="KW-1133">Transmembrane helix</keyword>
<evidence type="ECO:0000256" key="5">
    <source>
        <dbReference type="SAM" id="Phobius"/>
    </source>
</evidence>
<organism evidence="7 8">
    <name type="scientific">Pristionchus mayeri</name>
    <dbReference type="NCBI Taxonomy" id="1317129"/>
    <lineage>
        <taxon>Eukaryota</taxon>
        <taxon>Metazoa</taxon>
        <taxon>Ecdysozoa</taxon>
        <taxon>Nematoda</taxon>
        <taxon>Chromadorea</taxon>
        <taxon>Rhabditida</taxon>
        <taxon>Rhabditina</taxon>
        <taxon>Diplogasteromorpha</taxon>
        <taxon>Diplogasteroidea</taxon>
        <taxon>Neodiplogasteridae</taxon>
        <taxon>Pristionchus</taxon>
    </lineage>
</organism>
<feature type="transmembrane region" description="Helical" evidence="5">
    <location>
        <begin position="84"/>
        <end position="105"/>
    </location>
</feature>
<feature type="transmembrane region" description="Helical" evidence="5">
    <location>
        <begin position="158"/>
        <end position="177"/>
    </location>
</feature>
<dbReference type="GO" id="GO:0005886">
    <property type="term" value="C:plasma membrane"/>
    <property type="evidence" value="ECO:0007669"/>
    <property type="project" value="TreeGrafter"/>
</dbReference>
<dbReference type="Proteomes" id="UP001328107">
    <property type="component" value="Unassembled WGS sequence"/>
</dbReference>
<protein>
    <recommendedName>
        <fullName evidence="6">ABC transmembrane type-1 domain-containing protein</fullName>
    </recommendedName>
</protein>
<keyword evidence="2 5" id="KW-0812">Transmembrane</keyword>
<evidence type="ECO:0000256" key="2">
    <source>
        <dbReference type="ARBA" id="ARBA00022692"/>
    </source>
</evidence>
<feature type="non-terminal residue" evidence="7">
    <location>
        <position position="1"/>
    </location>
</feature>
<dbReference type="InterPro" id="IPR039421">
    <property type="entry name" value="Type_1_exporter"/>
</dbReference>
<evidence type="ECO:0000259" key="6">
    <source>
        <dbReference type="PROSITE" id="PS50929"/>
    </source>
</evidence>
<evidence type="ECO:0000256" key="3">
    <source>
        <dbReference type="ARBA" id="ARBA00022989"/>
    </source>
</evidence>
<dbReference type="GO" id="GO:0005524">
    <property type="term" value="F:ATP binding"/>
    <property type="evidence" value="ECO:0007669"/>
    <property type="project" value="InterPro"/>
</dbReference>
<reference evidence="8" key="1">
    <citation type="submission" date="2022-10" db="EMBL/GenBank/DDBJ databases">
        <title>Genome assembly of Pristionchus species.</title>
        <authorList>
            <person name="Yoshida K."/>
            <person name="Sommer R.J."/>
        </authorList>
    </citation>
    <scope>NUCLEOTIDE SEQUENCE [LARGE SCALE GENOMIC DNA]</scope>
    <source>
        <strain evidence="8">RS5460</strain>
    </source>
</reference>
<dbReference type="InterPro" id="IPR036640">
    <property type="entry name" value="ABC1_TM_sf"/>
</dbReference>